<keyword evidence="1" id="KW-0812">Transmembrane</keyword>
<evidence type="ECO:0000313" key="4">
    <source>
        <dbReference type="Proteomes" id="UP000232101"/>
    </source>
</evidence>
<accession>A0A2M9Q1H2</accession>
<name>A0A2M9Q1H2_9BACI</name>
<dbReference type="Pfam" id="PF02517">
    <property type="entry name" value="Rce1-like"/>
    <property type="match status" value="1"/>
</dbReference>
<dbReference type="InterPro" id="IPR042150">
    <property type="entry name" value="MmRce1-like"/>
</dbReference>
<feature type="transmembrane region" description="Helical" evidence="1">
    <location>
        <begin position="212"/>
        <end position="231"/>
    </location>
</feature>
<dbReference type="Proteomes" id="UP000232101">
    <property type="component" value="Unassembled WGS sequence"/>
</dbReference>
<dbReference type="GO" id="GO:0006508">
    <property type="term" value="P:proteolysis"/>
    <property type="evidence" value="ECO:0007669"/>
    <property type="project" value="UniProtKB-KW"/>
</dbReference>
<dbReference type="RefSeq" id="WP_100544689.1">
    <property type="nucleotide sequence ID" value="NZ_CP158849.1"/>
</dbReference>
<evidence type="ECO:0000256" key="1">
    <source>
        <dbReference type="SAM" id="Phobius"/>
    </source>
</evidence>
<keyword evidence="3" id="KW-0645">Protease</keyword>
<feature type="transmembrane region" description="Helical" evidence="1">
    <location>
        <begin position="12"/>
        <end position="33"/>
    </location>
</feature>
<feature type="transmembrane region" description="Helical" evidence="1">
    <location>
        <begin position="237"/>
        <end position="258"/>
    </location>
</feature>
<keyword evidence="1" id="KW-1133">Transmembrane helix</keyword>
<comment type="caution">
    <text evidence="3">The sequence shown here is derived from an EMBL/GenBank/DDBJ whole genome shotgun (WGS) entry which is preliminary data.</text>
</comment>
<protein>
    <submittedName>
        <fullName evidence="3">CPBP family intramembrane metalloprotease</fullName>
    </submittedName>
</protein>
<dbReference type="GO" id="GO:0008237">
    <property type="term" value="F:metallopeptidase activity"/>
    <property type="evidence" value="ECO:0007669"/>
    <property type="project" value="UniProtKB-KW"/>
</dbReference>
<evidence type="ECO:0000313" key="3">
    <source>
        <dbReference type="EMBL" id="PJO41919.1"/>
    </source>
</evidence>
<keyword evidence="3" id="KW-0378">Hydrolase</keyword>
<evidence type="ECO:0000259" key="2">
    <source>
        <dbReference type="Pfam" id="PF02517"/>
    </source>
</evidence>
<feature type="transmembrane region" description="Helical" evidence="1">
    <location>
        <begin position="89"/>
        <end position="109"/>
    </location>
</feature>
<dbReference type="GO" id="GO:0004175">
    <property type="term" value="F:endopeptidase activity"/>
    <property type="evidence" value="ECO:0007669"/>
    <property type="project" value="UniProtKB-ARBA"/>
</dbReference>
<gene>
    <name evidence="3" type="ORF">CWD94_20565</name>
</gene>
<feature type="domain" description="CAAX prenyl protease 2/Lysostaphin resistance protein A-like" evidence="2">
    <location>
        <begin position="122"/>
        <end position="225"/>
    </location>
</feature>
<proteinExistence type="predicted"/>
<dbReference type="EMBL" id="PHQY01000662">
    <property type="protein sequence ID" value="PJO41919.1"/>
    <property type="molecule type" value="Genomic_DNA"/>
</dbReference>
<dbReference type="AlphaFoldDB" id="A0A2M9Q1H2"/>
<dbReference type="PANTHER" id="PTHR35797:SF1">
    <property type="entry name" value="PROTEASE"/>
    <property type="match status" value="1"/>
</dbReference>
<organism evidence="3 4">
    <name type="scientific">Lysinibacillus xylanilyticus</name>
    <dbReference type="NCBI Taxonomy" id="582475"/>
    <lineage>
        <taxon>Bacteria</taxon>
        <taxon>Bacillati</taxon>
        <taxon>Bacillota</taxon>
        <taxon>Bacilli</taxon>
        <taxon>Bacillales</taxon>
        <taxon>Bacillaceae</taxon>
        <taxon>Lysinibacillus</taxon>
    </lineage>
</organism>
<dbReference type="GO" id="GO:0080120">
    <property type="term" value="P:CAAX-box protein maturation"/>
    <property type="evidence" value="ECO:0007669"/>
    <property type="project" value="UniProtKB-ARBA"/>
</dbReference>
<dbReference type="PANTHER" id="PTHR35797">
    <property type="entry name" value="PROTEASE-RELATED"/>
    <property type="match status" value="1"/>
</dbReference>
<feature type="transmembrane region" description="Helical" evidence="1">
    <location>
        <begin position="152"/>
        <end position="171"/>
    </location>
</feature>
<dbReference type="InterPro" id="IPR003675">
    <property type="entry name" value="Rce1/LyrA-like_dom"/>
</dbReference>
<reference evidence="3 4" key="1">
    <citation type="submission" date="2017-11" db="EMBL/GenBank/DDBJ databases">
        <title>Bacterial isolate from king chilli rhizosphere.</title>
        <authorList>
            <person name="Takhelmayum P."/>
            <person name="Sarangthem I."/>
        </authorList>
    </citation>
    <scope>NUCLEOTIDE SEQUENCE [LARGE SCALE GENOMIC DNA]</scope>
    <source>
        <strain evidence="4">t26</strain>
    </source>
</reference>
<feature type="transmembrane region" description="Helical" evidence="1">
    <location>
        <begin position="45"/>
        <end position="66"/>
    </location>
</feature>
<feature type="transmembrane region" description="Helical" evidence="1">
    <location>
        <begin position="183"/>
        <end position="200"/>
    </location>
</feature>
<sequence length="272" mass="30314">MTHKKITVQFTMLTFCIAYLVSGALIALGQFGYSVHNWVHSLQQFGMNIPFAIYILSPAIASYIVLKKNSKIVGFKEWLRTVFYAKNSISLYLFVGAGLALYFVIHIAVSGHTEMVLPFYAFFLSLPGNLIIGGLEEAGWMYILQPELDKKYGFVLSSVLVGGIWILWHIPLFFIPGTNHGEGLINFWMFAVQLIAFRFFNGAIYKISGKGHVFMCVLFHTMFNAASPIFGTMTMTWVGTIAANAVIVLVSIVTVAIYDKKNSPTVPNRVAN</sequence>
<feature type="transmembrane region" description="Helical" evidence="1">
    <location>
        <begin position="115"/>
        <end position="132"/>
    </location>
</feature>
<keyword evidence="1" id="KW-0472">Membrane</keyword>
<keyword evidence="3" id="KW-0482">Metalloprotease</keyword>